<dbReference type="InterPro" id="IPR017770">
    <property type="entry name" value="RNA3'_term_phos_cyc_type_1"/>
</dbReference>
<dbReference type="InterPro" id="IPR037136">
    <property type="entry name" value="RNA3'_phos_cyclase_dom_sf"/>
</dbReference>
<dbReference type="InterPro" id="IPR020719">
    <property type="entry name" value="RNA3'_term_phos_cycl-like_CS"/>
</dbReference>
<dbReference type="GO" id="GO:0005634">
    <property type="term" value="C:nucleus"/>
    <property type="evidence" value="ECO:0007669"/>
    <property type="project" value="TreeGrafter"/>
</dbReference>
<dbReference type="GO" id="GO:0005524">
    <property type="term" value="F:ATP binding"/>
    <property type="evidence" value="ECO:0007669"/>
    <property type="project" value="UniProtKB-KW"/>
</dbReference>
<dbReference type="KEGG" id="pti:PHATRDRAFT_42732"/>
<evidence type="ECO:0000313" key="14">
    <source>
        <dbReference type="Proteomes" id="UP000000759"/>
    </source>
</evidence>
<dbReference type="eggNOG" id="KOG3980">
    <property type="taxonomic scope" value="Eukaryota"/>
</dbReference>
<dbReference type="InterPro" id="IPR023797">
    <property type="entry name" value="RNA3'_phos_cyclase_dom"/>
</dbReference>
<evidence type="ECO:0000256" key="9">
    <source>
        <dbReference type="PIRSR" id="PIRSR005378-1"/>
    </source>
</evidence>
<comment type="similarity">
    <text evidence="1">Belongs to the RNA 3'-terminal cyclase family. Type 1 subfamily.</text>
</comment>
<dbReference type="SUPFAM" id="SSF55205">
    <property type="entry name" value="EPT/RTPC-like"/>
    <property type="match status" value="1"/>
</dbReference>
<dbReference type="GeneID" id="7196124"/>
<dbReference type="InterPro" id="IPR013791">
    <property type="entry name" value="RNA3'-term_phos_cycl_insert"/>
</dbReference>
<evidence type="ECO:0000256" key="3">
    <source>
        <dbReference type="ARBA" id="ARBA00021428"/>
    </source>
</evidence>
<dbReference type="PIRSF" id="PIRSF005378">
    <property type="entry name" value="RNA3'_term_phos_cycl_euk"/>
    <property type="match status" value="1"/>
</dbReference>
<reference evidence="13 14" key="1">
    <citation type="journal article" date="2008" name="Nature">
        <title>The Phaeodactylum genome reveals the evolutionary history of diatom genomes.</title>
        <authorList>
            <person name="Bowler C."/>
            <person name="Allen A.E."/>
            <person name="Badger J.H."/>
            <person name="Grimwood J."/>
            <person name="Jabbari K."/>
            <person name="Kuo A."/>
            <person name="Maheswari U."/>
            <person name="Martens C."/>
            <person name="Maumus F."/>
            <person name="Otillar R.P."/>
            <person name="Rayko E."/>
            <person name="Salamov A."/>
            <person name="Vandepoele K."/>
            <person name="Beszteri B."/>
            <person name="Gruber A."/>
            <person name="Heijde M."/>
            <person name="Katinka M."/>
            <person name="Mock T."/>
            <person name="Valentin K."/>
            <person name="Verret F."/>
            <person name="Berges J.A."/>
            <person name="Brownlee C."/>
            <person name="Cadoret J.P."/>
            <person name="Chiovitti A."/>
            <person name="Choi C.J."/>
            <person name="Coesel S."/>
            <person name="De Martino A."/>
            <person name="Detter J.C."/>
            <person name="Durkin C."/>
            <person name="Falciatore A."/>
            <person name="Fournet J."/>
            <person name="Haruta M."/>
            <person name="Huysman M.J."/>
            <person name="Jenkins B.D."/>
            <person name="Jiroutova K."/>
            <person name="Jorgensen R.E."/>
            <person name="Joubert Y."/>
            <person name="Kaplan A."/>
            <person name="Kroger N."/>
            <person name="Kroth P.G."/>
            <person name="La Roche J."/>
            <person name="Lindquist E."/>
            <person name="Lommer M."/>
            <person name="Martin-Jezequel V."/>
            <person name="Lopez P.J."/>
            <person name="Lucas S."/>
            <person name="Mangogna M."/>
            <person name="McGinnis K."/>
            <person name="Medlin L.K."/>
            <person name="Montsant A."/>
            <person name="Oudot-Le Secq M.P."/>
            <person name="Napoli C."/>
            <person name="Obornik M."/>
            <person name="Parker M.S."/>
            <person name="Petit J.L."/>
            <person name="Porcel B.M."/>
            <person name="Poulsen N."/>
            <person name="Robison M."/>
            <person name="Rychlewski L."/>
            <person name="Rynearson T.A."/>
            <person name="Schmutz J."/>
            <person name="Shapiro H."/>
            <person name="Siaut M."/>
            <person name="Stanley M."/>
            <person name="Sussman M.R."/>
            <person name="Taylor A.R."/>
            <person name="Vardi A."/>
            <person name="von Dassow P."/>
            <person name="Vyverman W."/>
            <person name="Willis A."/>
            <person name="Wyrwicz L.S."/>
            <person name="Rokhsar D.S."/>
            <person name="Weissenbach J."/>
            <person name="Armbrust E.V."/>
            <person name="Green B.R."/>
            <person name="Van de Peer Y."/>
            <person name="Grigoriev I.V."/>
        </authorList>
    </citation>
    <scope>NUCLEOTIDE SEQUENCE [LARGE SCALE GENOMIC DNA]</scope>
    <source>
        <strain evidence="13 14">CCAP 1055/1</strain>
    </source>
</reference>
<evidence type="ECO:0000256" key="2">
    <source>
        <dbReference type="ARBA" id="ARBA00012725"/>
    </source>
</evidence>
<sequence>MSSCRKPNEIEIDGSKGEGGGQILRNSISYATILRKPIRITKIRSNRSKPGLKAQHVASLQLPTRICGVVLKGDAIDSQIIQYEPGKPRITTSQLEQINLTSNIETAGSICLLIQAALPCALMGSAVPISLTLRGGTNATMAPQYDYWERVFWPTLRDLFQLQPNQVEATVVRRGYFPKGGGLVRIRVLPICEALPPISMTERGQVVEISIRAFHAGKLPIHLAKQMASAAQHFLQPRFPNTPVYTEVVTEKEAVGSGLGIIIVATTNTGCRLAGSALMERQQKAFDVGVRAATELWSTIQDGGCVDEWLQDQLILFMALARGESKILTGSLTLHTQSAIEIAKVVACAEFEVTRILDEGDDIVAKTVTNCRYGEAGRIPGKHIIRCRGIGFSSYCTPEEITQSDMKV</sequence>
<proteinExistence type="inferred from homology"/>
<dbReference type="RefSeq" id="XP_002176684.1">
    <property type="nucleotide sequence ID" value="XM_002176648.1"/>
</dbReference>
<dbReference type="InterPro" id="IPR000228">
    <property type="entry name" value="RNA3'_term_phos_cyc"/>
</dbReference>
<dbReference type="PANTHER" id="PTHR11096:SF0">
    <property type="entry name" value="RNA 3'-TERMINAL PHOSPHATE CYCLASE"/>
    <property type="match status" value="1"/>
</dbReference>
<dbReference type="InterPro" id="IPR013792">
    <property type="entry name" value="RNA3'P_cycl/enolpyr_Trfase_a/b"/>
</dbReference>
<evidence type="ECO:0000256" key="8">
    <source>
        <dbReference type="ARBA" id="ARBA00045867"/>
    </source>
</evidence>
<keyword evidence="4" id="KW-0436">Ligase</keyword>
<evidence type="ECO:0000313" key="13">
    <source>
        <dbReference type="EMBL" id="EEC51147.1"/>
    </source>
</evidence>
<evidence type="ECO:0000256" key="5">
    <source>
        <dbReference type="ARBA" id="ARBA00022741"/>
    </source>
</evidence>
<keyword evidence="10" id="KW-0067">ATP-binding</keyword>
<evidence type="ECO:0000256" key="4">
    <source>
        <dbReference type="ARBA" id="ARBA00022598"/>
    </source>
</evidence>
<dbReference type="Pfam" id="PF01137">
    <property type="entry name" value="RTC"/>
    <property type="match status" value="1"/>
</dbReference>
<dbReference type="NCBIfam" id="TIGR03399">
    <property type="entry name" value="RNA_3prim_cycl"/>
    <property type="match status" value="1"/>
</dbReference>
<dbReference type="GO" id="GO:0003963">
    <property type="term" value="F:RNA-3'-phosphate cyclase activity"/>
    <property type="evidence" value="ECO:0007669"/>
    <property type="project" value="UniProtKB-EC"/>
</dbReference>
<reference evidence="14" key="2">
    <citation type="submission" date="2008-08" db="EMBL/GenBank/DDBJ databases">
        <authorList>
            <consortium name="Diatom Consortium"/>
            <person name="Grigoriev I."/>
            <person name="Grimwood J."/>
            <person name="Kuo A."/>
            <person name="Otillar R.P."/>
            <person name="Salamov A."/>
            <person name="Detter J.C."/>
            <person name="Lindquist E."/>
            <person name="Shapiro H."/>
            <person name="Lucas S."/>
            <person name="Glavina del Rio T."/>
            <person name="Pitluck S."/>
            <person name="Rokhsar D."/>
            <person name="Bowler C."/>
        </authorList>
    </citation>
    <scope>GENOME REANNOTATION</scope>
    <source>
        <strain evidence="14">CCAP 1055/1</strain>
    </source>
</reference>
<dbReference type="FunFam" id="3.30.360.20:FF:000002">
    <property type="entry name" value="RNA terminal phosphate cyclase-like 1"/>
    <property type="match status" value="1"/>
</dbReference>
<organism evidence="13 14">
    <name type="scientific">Phaeodactylum tricornutum (strain CCAP 1055/1)</name>
    <dbReference type="NCBI Taxonomy" id="556484"/>
    <lineage>
        <taxon>Eukaryota</taxon>
        <taxon>Sar</taxon>
        <taxon>Stramenopiles</taxon>
        <taxon>Ochrophyta</taxon>
        <taxon>Bacillariophyta</taxon>
        <taxon>Bacillariophyceae</taxon>
        <taxon>Bacillariophycidae</taxon>
        <taxon>Naviculales</taxon>
        <taxon>Phaeodactylaceae</taxon>
        <taxon>Phaeodactylum</taxon>
    </lineage>
</organism>
<keyword evidence="5 10" id="KW-0547">Nucleotide-binding</keyword>
<dbReference type="GO" id="GO:0006396">
    <property type="term" value="P:RNA processing"/>
    <property type="evidence" value="ECO:0007669"/>
    <property type="project" value="InterPro"/>
</dbReference>
<dbReference type="OrthoDB" id="413993at2759"/>
<dbReference type="EMBL" id="CM000605">
    <property type="protein sequence ID" value="EEC51147.1"/>
    <property type="molecule type" value="Genomic_DNA"/>
</dbReference>
<dbReference type="Gene3D" id="3.65.10.20">
    <property type="entry name" value="RNA 3'-terminal phosphate cyclase domain"/>
    <property type="match status" value="1"/>
</dbReference>
<dbReference type="OMA" id="WSPPIDY"/>
<evidence type="ECO:0000256" key="1">
    <source>
        <dbReference type="ARBA" id="ARBA00009206"/>
    </source>
</evidence>
<evidence type="ECO:0000259" key="11">
    <source>
        <dbReference type="Pfam" id="PF01137"/>
    </source>
</evidence>
<dbReference type="Proteomes" id="UP000000759">
    <property type="component" value="Chromosome 1"/>
</dbReference>
<evidence type="ECO:0000256" key="10">
    <source>
        <dbReference type="PIRSR" id="PIRSR005378-2"/>
    </source>
</evidence>
<comment type="catalytic activity">
    <reaction evidence="6">
        <text>a 3'-end 3'-phospho-ribonucleotide-RNA + ATP = a 3'-end 2',3'-cyclophospho-ribonucleotide-RNA + AMP + diphosphate</text>
        <dbReference type="Rhea" id="RHEA:23976"/>
        <dbReference type="Rhea" id="RHEA-COMP:10463"/>
        <dbReference type="Rhea" id="RHEA-COMP:10464"/>
        <dbReference type="ChEBI" id="CHEBI:30616"/>
        <dbReference type="ChEBI" id="CHEBI:33019"/>
        <dbReference type="ChEBI" id="CHEBI:83062"/>
        <dbReference type="ChEBI" id="CHEBI:83064"/>
        <dbReference type="ChEBI" id="CHEBI:456215"/>
        <dbReference type="EC" id="6.5.1.4"/>
    </reaction>
</comment>
<evidence type="ECO:0000256" key="7">
    <source>
        <dbReference type="ARBA" id="ARBA00032543"/>
    </source>
</evidence>
<feature type="binding site" evidence="10">
    <location>
        <position position="115"/>
    </location>
    <ligand>
        <name>ATP</name>
        <dbReference type="ChEBI" id="CHEBI:30616"/>
    </ligand>
</feature>
<dbReference type="Gene3D" id="3.30.360.20">
    <property type="entry name" value="RNA 3'-terminal phosphate cyclase, insert domain"/>
    <property type="match status" value="1"/>
</dbReference>
<dbReference type="PaxDb" id="2850-Phatr42732"/>
<protein>
    <recommendedName>
        <fullName evidence="3">RNA 3'-terminal phosphate cyclase</fullName>
        <ecNumber evidence="2">6.5.1.4</ecNumber>
    </recommendedName>
    <alternativeName>
        <fullName evidence="7">RNA terminal phosphate cyclase domain-containing protein 1</fullName>
    </alternativeName>
</protein>
<dbReference type="PROSITE" id="PS01287">
    <property type="entry name" value="RTC"/>
    <property type="match status" value="1"/>
</dbReference>
<dbReference type="HOGENOM" id="CLU_027882_0_0_1"/>
<feature type="domain" description="RNA 3'-terminal phosphate cyclase" evidence="11">
    <location>
        <begin position="17"/>
        <end position="353"/>
    </location>
</feature>
<accession>B7FPC3</accession>
<dbReference type="PANTHER" id="PTHR11096">
    <property type="entry name" value="RNA 3' TERMINAL PHOSPHATE CYCLASE"/>
    <property type="match status" value="1"/>
</dbReference>
<gene>
    <name evidence="13" type="ORF">PHATRDRAFT_42732</name>
</gene>
<dbReference type="InterPro" id="IPR036553">
    <property type="entry name" value="RPTC_insert"/>
</dbReference>
<feature type="domain" description="RNA 3'-terminal phosphate cyclase insert" evidence="12">
    <location>
        <begin position="201"/>
        <end position="300"/>
    </location>
</feature>
<keyword evidence="14" id="KW-1185">Reference proteome</keyword>
<dbReference type="AlphaFoldDB" id="B7FPC3"/>
<comment type="function">
    <text evidence="8">Catalyzes the conversion of 3'-phosphate to a 2',3'-cyclic phosphodiester at the end of RNA. The mechanism of action of the enzyme occurs in 3 steps: (A) adenylation of the enzyme by ATP; (B) transfer of adenylate to an RNA-N3'P to produce RNA-N3'PP5'A; (C) and attack of the adjacent 2'-hydroxyl on the 3'-phosphorus in the diester linkage to produce the cyclic end product. Likely functions in some aspects of cellular RNA processing. Function plays an important role in regulating axon regeneration by inhibiting central nervous system (CNS) axon regeneration following optic nerve injury.</text>
</comment>
<dbReference type="EC" id="6.5.1.4" evidence="2"/>
<evidence type="ECO:0000259" key="12">
    <source>
        <dbReference type="Pfam" id="PF05189"/>
    </source>
</evidence>
<dbReference type="STRING" id="556484.B7FPC3"/>
<evidence type="ECO:0000256" key="6">
    <source>
        <dbReference type="ARBA" id="ARBA00024481"/>
    </source>
</evidence>
<dbReference type="InParanoid" id="B7FPC3"/>
<name>B7FPC3_PHATC</name>
<dbReference type="Pfam" id="PF05189">
    <property type="entry name" value="RTC_insert"/>
    <property type="match status" value="1"/>
</dbReference>
<feature type="active site" description="Tele-AMP-histidine intermediate" evidence="9">
    <location>
        <position position="335"/>
    </location>
</feature>